<evidence type="ECO:0000313" key="2">
    <source>
        <dbReference type="EMBL" id="KAL3734077.1"/>
    </source>
</evidence>
<sequence>MHFGIPEEITEVAYHFPIHPHLEGLEYVLVESKVWVDVGRDDLVPHEYRSWYHHYHDGRRESPIAEGDVPLYVLKAAFGLGTANPKNGSVVDAKDPKLEGDPESPVYSVEGVNWSEEEGEIVEQEEGPEDNQEWEWLKVEELEEEDYLLEDPDEEPHEKDSEEEDDPEEDPEYDPDEN</sequence>
<dbReference type="EMBL" id="JBJKBG010000006">
    <property type="protein sequence ID" value="KAL3734077.1"/>
    <property type="molecule type" value="Genomic_DNA"/>
</dbReference>
<feature type="compositionally biased region" description="Acidic residues" evidence="1">
    <location>
        <begin position="141"/>
        <end position="178"/>
    </location>
</feature>
<comment type="caution">
    <text evidence="2">The sequence shown here is derived from an EMBL/GenBank/DDBJ whole genome shotgun (WGS) entry which is preliminary data.</text>
</comment>
<dbReference type="Proteomes" id="UP001634007">
    <property type="component" value="Unassembled WGS sequence"/>
</dbReference>
<gene>
    <name evidence="2" type="ORF">ACJRO7_023431</name>
</gene>
<name>A0ABD3K8N6_EUCGL</name>
<evidence type="ECO:0000313" key="3">
    <source>
        <dbReference type="Proteomes" id="UP001634007"/>
    </source>
</evidence>
<accession>A0ABD3K8N6</accession>
<dbReference type="AlphaFoldDB" id="A0ABD3K8N6"/>
<evidence type="ECO:0000256" key="1">
    <source>
        <dbReference type="SAM" id="MobiDB-lite"/>
    </source>
</evidence>
<reference evidence="2 3" key="1">
    <citation type="submission" date="2024-11" db="EMBL/GenBank/DDBJ databases">
        <title>Chromosome-level genome assembly of Eucalyptus globulus Labill. provides insights into its genome evolution.</title>
        <authorList>
            <person name="Li X."/>
        </authorList>
    </citation>
    <scope>NUCLEOTIDE SEQUENCE [LARGE SCALE GENOMIC DNA]</scope>
    <source>
        <strain evidence="2">CL2024</strain>
        <tissue evidence="2">Fresh tender leaves</tissue>
    </source>
</reference>
<proteinExistence type="predicted"/>
<feature type="compositionally biased region" description="Acidic residues" evidence="1">
    <location>
        <begin position="115"/>
        <end position="133"/>
    </location>
</feature>
<feature type="region of interest" description="Disordered" evidence="1">
    <location>
        <begin position="84"/>
        <end position="178"/>
    </location>
</feature>
<organism evidence="2 3">
    <name type="scientific">Eucalyptus globulus</name>
    <name type="common">Tasmanian blue gum</name>
    <dbReference type="NCBI Taxonomy" id="34317"/>
    <lineage>
        <taxon>Eukaryota</taxon>
        <taxon>Viridiplantae</taxon>
        <taxon>Streptophyta</taxon>
        <taxon>Embryophyta</taxon>
        <taxon>Tracheophyta</taxon>
        <taxon>Spermatophyta</taxon>
        <taxon>Magnoliopsida</taxon>
        <taxon>eudicotyledons</taxon>
        <taxon>Gunneridae</taxon>
        <taxon>Pentapetalae</taxon>
        <taxon>rosids</taxon>
        <taxon>malvids</taxon>
        <taxon>Myrtales</taxon>
        <taxon>Myrtaceae</taxon>
        <taxon>Myrtoideae</taxon>
        <taxon>Eucalypteae</taxon>
        <taxon>Eucalyptus</taxon>
    </lineage>
</organism>
<protein>
    <submittedName>
        <fullName evidence="2">Uncharacterized protein</fullName>
    </submittedName>
</protein>
<keyword evidence="3" id="KW-1185">Reference proteome</keyword>